<comment type="caution">
    <text evidence="1">The sequence shown here is derived from an EMBL/GenBank/DDBJ whole genome shotgun (WGS) entry which is preliminary data.</text>
</comment>
<dbReference type="AlphaFoldDB" id="X1FC72"/>
<reference evidence="1" key="1">
    <citation type="journal article" date="2014" name="Front. Microbiol.">
        <title>High frequency of phylogenetically diverse reductive dehalogenase-homologous genes in deep subseafloor sedimentary metagenomes.</title>
        <authorList>
            <person name="Kawai M."/>
            <person name="Futagami T."/>
            <person name="Toyoda A."/>
            <person name="Takaki Y."/>
            <person name="Nishi S."/>
            <person name="Hori S."/>
            <person name="Arai W."/>
            <person name="Tsubouchi T."/>
            <person name="Morono Y."/>
            <person name="Uchiyama I."/>
            <person name="Ito T."/>
            <person name="Fujiyama A."/>
            <person name="Inagaki F."/>
            <person name="Takami H."/>
        </authorList>
    </citation>
    <scope>NUCLEOTIDE SEQUENCE</scope>
    <source>
        <strain evidence="1">Expedition CK06-06</strain>
    </source>
</reference>
<sequence length="155" mass="18031">KFNEMPMAERVKLIMKDPAELIDYVRKESHVVWKAVEAFIRRENNEGRDALIEGVAVLLELMSQLEDIPHRVVFIGNQGENHKENIKKSAEENEHDWMRGVSDQYIGAFAMFVKRMSAYIEQEAKKYGFEYIEMDKELFGDVTEEVMKSLGLSAR</sequence>
<name>X1FC72_9ZZZZ</name>
<accession>X1FC72</accession>
<proteinExistence type="predicted"/>
<gene>
    <name evidence="1" type="ORF">S03H2_24965</name>
</gene>
<protein>
    <submittedName>
        <fullName evidence="1">Uncharacterized protein</fullName>
    </submittedName>
</protein>
<organism evidence="1">
    <name type="scientific">marine sediment metagenome</name>
    <dbReference type="NCBI Taxonomy" id="412755"/>
    <lineage>
        <taxon>unclassified sequences</taxon>
        <taxon>metagenomes</taxon>
        <taxon>ecological metagenomes</taxon>
    </lineage>
</organism>
<dbReference type="EMBL" id="BARU01014009">
    <property type="protein sequence ID" value="GAH43251.1"/>
    <property type="molecule type" value="Genomic_DNA"/>
</dbReference>
<evidence type="ECO:0000313" key="1">
    <source>
        <dbReference type="EMBL" id="GAH43251.1"/>
    </source>
</evidence>
<feature type="non-terminal residue" evidence="1">
    <location>
        <position position="1"/>
    </location>
</feature>